<dbReference type="SUPFAM" id="SSF53639">
    <property type="entry name" value="AraD/HMP-PK domain-like"/>
    <property type="match status" value="1"/>
</dbReference>
<dbReference type="AlphaFoldDB" id="A0AA43XLC6"/>
<feature type="domain" description="Class II aldolase/adducin N-terminal" evidence="3">
    <location>
        <begin position="8"/>
        <end position="185"/>
    </location>
</feature>
<dbReference type="EC" id="4.1.2.17" evidence="4"/>
<dbReference type="SMART" id="SM01007">
    <property type="entry name" value="Aldolase_II"/>
    <property type="match status" value="1"/>
</dbReference>
<evidence type="ECO:0000313" key="5">
    <source>
        <dbReference type="Proteomes" id="UP000449710"/>
    </source>
</evidence>
<evidence type="ECO:0000259" key="3">
    <source>
        <dbReference type="SMART" id="SM01007"/>
    </source>
</evidence>
<dbReference type="InterPro" id="IPR001303">
    <property type="entry name" value="Aldolase_II/adducin_N"/>
</dbReference>
<dbReference type="InterPro" id="IPR036409">
    <property type="entry name" value="Aldolase_II/adducin_N_sf"/>
</dbReference>
<sequence>MIYEQERKQVVEYGRKLITSGLTKGTGGNISIYIPKEEMMIITPSGMDYFSLQPEDILVMDLRGNVVEGEHKPSSEYGMHRTFYQRRTDIRAVVHVHSVYATTLATLGWEIPAMHYLVAVGGGSNIPVAPYATFGTEELAEKAYESMKERFAVLLSNHGLLTGGNTLDSAFSKAEEIEFCAEVYYRTKTLGEPRMLSDEEMEKMVWRFGSYGQGGEEKL</sequence>
<dbReference type="Gene3D" id="3.40.225.10">
    <property type="entry name" value="Class II aldolase/adducin N-terminal domain"/>
    <property type="match status" value="1"/>
</dbReference>
<dbReference type="NCBIfam" id="NF005302">
    <property type="entry name" value="PRK06833.1"/>
    <property type="match status" value="1"/>
</dbReference>
<keyword evidence="1" id="KW-0479">Metal-binding</keyword>
<gene>
    <name evidence="4" type="ORF">ISALK_07620</name>
</gene>
<dbReference type="RefSeq" id="WP_160720858.1">
    <property type="nucleotide sequence ID" value="NZ_SUMG01000007.1"/>
</dbReference>
<evidence type="ECO:0000256" key="1">
    <source>
        <dbReference type="ARBA" id="ARBA00022723"/>
    </source>
</evidence>
<dbReference type="GO" id="GO:0005829">
    <property type="term" value="C:cytosol"/>
    <property type="evidence" value="ECO:0007669"/>
    <property type="project" value="TreeGrafter"/>
</dbReference>
<keyword evidence="5" id="KW-1185">Reference proteome</keyword>
<dbReference type="GO" id="GO:0019323">
    <property type="term" value="P:pentose catabolic process"/>
    <property type="evidence" value="ECO:0007669"/>
    <property type="project" value="TreeGrafter"/>
</dbReference>
<dbReference type="Pfam" id="PF00596">
    <property type="entry name" value="Aldolase_II"/>
    <property type="match status" value="1"/>
</dbReference>
<reference evidence="4 5" key="1">
    <citation type="submission" date="2019-04" db="EMBL/GenBank/DDBJ databases">
        <title>Isachenkonia alkalipeptolytica gen. nov. sp. nov. a new anaerobic, alkiliphilic organothrophic bacterium capable to reduce synthesized ferrihydrite isolated from a soda lake.</title>
        <authorList>
            <person name="Toshchakov S.V."/>
            <person name="Zavarzina D.G."/>
            <person name="Zhilina T.N."/>
            <person name="Kostrikina N.A."/>
            <person name="Kublanov I.V."/>
        </authorList>
    </citation>
    <scope>NUCLEOTIDE SEQUENCE [LARGE SCALE GENOMIC DNA]</scope>
    <source>
        <strain evidence="4 5">Z-1701</strain>
    </source>
</reference>
<dbReference type="EMBL" id="SUMG01000007">
    <property type="protein sequence ID" value="NBG88369.1"/>
    <property type="molecule type" value="Genomic_DNA"/>
</dbReference>
<dbReference type="PANTHER" id="PTHR22789">
    <property type="entry name" value="FUCULOSE PHOSPHATE ALDOLASE"/>
    <property type="match status" value="1"/>
</dbReference>
<protein>
    <submittedName>
        <fullName evidence="4">L-fuculose-phosphate aldolase</fullName>
        <ecNumber evidence="4">4.1.2.17</ecNumber>
    </submittedName>
</protein>
<dbReference type="InterPro" id="IPR050197">
    <property type="entry name" value="Aldolase_class_II_sugar_metab"/>
</dbReference>
<evidence type="ECO:0000256" key="2">
    <source>
        <dbReference type="ARBA" id="ARBA00023239"/>
    </source>
</evidence>
<dbReference type="PANTHER" id="PTHR22789:SF0">
    <property type="entry name" value="3-OXO-TETRONATE 4-PHOSPHATE DECARBOXYLASE-RELATED"/>
    <property type="match status" value="1"/>
</dbReference>
<dbReference type="Proteomes" id="UP000449710">
    <property type="component" value="Unassembled WGS sequence"/>
</dbReference>
<evidence type="ECO:0000313" key="4">
    <source>
        <dbReference type="EMBL" id="NBG88369.1"/>
    </source>
</evidence>
<organism evidence="4 5">
    <name type="scientific">Isachenkonia alkalipeptolytica</name>
    <dbReference type="NCBI Taxonomy" id="2565777"/>
    <lineage>
        <taxon>Bacteria</taxon>
        <taxon>Bacillati</taxon>
        <taxon>Bacillota</taxon>
        <taxon>Clostridia</taxon>
        <taxon>Eubacteriales</taxon>
        <taxon>Clostridiaceae</taxon>
        <taxon>Isachenkonia</taxon>
    </lineage>
</organism>
<name>A0AA43XLC6_9CLOT</name>
<keyword evidence="2 4" id="KW-0456">Lyase</keyword>
<accession>A0AA43XLC6</accession>
<dbReference type="GO" id="GO:0008738">
    <property type="term" value="F:L-fuculose-phosphate aldolase activity"/>
    <property type="evidence" value="ECO:0007669"/>
    <property type="project" value="UniProtKB-EC"/>
</dbReference>
<dbReference type="GO" id="GO:0046872">
    <property type="term" value="F:metal ion binding"/>
    <property type="evidence" value="ECO:0007669"/>
    <property type="project" value="UniProtKB-KW"/>
</dbReference>
<comment type="caution">
    <text evidence="4">The sequence shown here is derived from an EMBL/GenBank/DDBJ whole genome shotgun (WGS) entry which is preliminary data.</text>
</comment>
<proteinExistence type="predicted"/>